<dbReference type="Gene3D" id="2.40.160.60">
    <property type="entry name" value="Outer membrane protein transport protein (OMPP1/FadL/TodX)"/>
    <property type="match status" value="1"/>
</dbReference>
<keyword evidence="2" id="KW-1185">Reference proteome</keyword>
<evidence type="ECO:0000313" key="1">
    <source>
        <dbReference type="EMBL" id="NME68360.1"/>
    </source>
</evidence>
<accession>A0A7X9P2Y2</accession>
<organism evidence="1 2">
    <name type="scientific">Flammeovirga aprica JL-4</name>
    <dbReference type="NCBI Taxonomy" id="694437"/>
    <lineage>
        <taxon>Bacteria</taxon>
        <taxon>Pseudomonadati</taxon>
        <taxon>Bacteroidota</taxon>
        <taxon>Cytophagia</taxon>
        <taxon>Cytophagales</taxon>
        <taxon>Flammeovirgaceae</taxon>
        <taxon>Flammeovirga</taxon>
    </lineage>
</organism>
<comment type="caution">
    <text evidence="1">The sequence shown here is derived from an EMBL/GenBank/DDBJ whole genome shotgun (WGS) entry which is preliminary data.</text>
</comment>
<dbReference type="AlphaFoldDB" id="A0A7X9P2Y2"/>
<reference evidence="1 2" key="1">
    <citation type="submission" date="2020-04" db="EMBL/GenBank/DDBJ databases">
        <title>Flammeovirga sp. SR4, a novel species isolated from seawater.</title>
        <authorList>
            <person name="Wang X."/>
        </authorList>
    </citation>
    <scope>NUCLEOTIDE SEQUENCE [LARGE SCALE GENOMIC DNA]</scope>
    <source>
        <strain evidence="1 2">ATCC 23126</strain>
    </source>
</reference>
<dbReference type="RefSeq" id="WP_169656667.1">
    <property type="nucleotide sequence ID" value="NZ_JABANE010000023.1"/>
</dbReference>
<sequence>MTRLHTQKLFVTFLILLFSFPSLGQTGRYWSNSFNTDASLLSGAVVGGGSGIAAIFYNPSQIADIDYKKFSISANIFSTYIYRYDDALGGGQDYSDWDFKVQPRFVAFLLRPKNWTKTSIELASFTRDNVYSEIRNRTTQQINVIKSLPGNEEYIGDFYYRMEYEDYWLGIGMAKKYSEKFSFGLSAFHSYAVINYDYNIETKAYNLESGGIGNSEDFYIARFKNVQNIKGYTSRFVFKMGFKYSVKNLNLGLNITTPTLAYAGTSKVYREVSVQNINSNLGLPLPNMLATEQQDELETRFKEPLSIAFGATYFRKKSSLYFTAEYFAPIKRYNLITDQPPSAFVTNNIIGFRTENWLDYKAQHRDVTNVAIGMRGSVNENIEVIGGFRTDFTFTPYTGGGDNKYPAEITTFSLDQYHVTGGAQFKIFKTDIIAGLQYSFARGNNLKQVANFSNPVEFYPEDRIVLQGQRDNSMEIRENTLSLFLGFTYNIGQPSE</sequence>
<proteinExistence type="predicted"/>
<gene>
    <name evidence="1" type="ORF">HHU12_10350</name>
</gene>
<dbReference type="Proteomes" id="UP000576082">
    <property type="component" value="Unassembled WGS sequence"/>
</dbReference>
<protein>
    <submittedName>
        <fullName evidence="1">Uncharacterized protein</fullName>
    </submittedName>
</protein>
<evidence type="ECO:0000313" key="2">
    <source>
        <dbReference type="Proteomes" id="UP000576082"/>
    </source>
</evidence>
<name>A0A7X9P2Y2_9BACT</name>
<dbReference type="EMBL" id="JABANE010000023">
    <property type="protein sequence ID" value="NME68360.1"/>
    <property type="molecule type" value="Genomic_DNA"/>
</dbReference>